<reference evidence="1 2" key="1">
    <citation type="submission" date="2024-09" db="EMBL/GenBank/DDBJ databases">
        <title>Nodulacao em especies de Leguminosae Basais da Amazonia e Caracterizacao dos Rizobios e Bacterias Associadas aos Nodulos.</title>
        <authorList>
            <person name="Jambeiro I.C.A."/>
            <person name="Lopes I.S."/>
            <person name="Aguiar E.R.G.R."/>
            <person name="Santos A.F.J."/>
            <person name="Dos Santos J.M.F."/>
            <person name="Gross E."/>
        </authorList>
    </citation>
    <scope>NUCLEOTIDE SEQUENCE [LARGE SCALE GENOMIC DNA]</scope>
    <source>
        <strain evidence="1 2">BRUESC1165</strain>
    </source>
</reference>
<dbReference type="RefSeq" id="WP_377031042.1">
    <property type="nucleotide sequence ID" value="NZ_JBHOMY010000099.1"/>
</dbReference>
<accession>A0ABV6YE63</accession>
<comment type="caution">
    <text evidence="1">The sequence shown here is derived from an EMBL/GenBank/DDBJ whole genome shotgun (WGS) entry which is preliminary data.</text>
</comment>
<protein>
    <submittedName>
        <fullName evidence="1">Uncharacterized protein</fullName>
    </submittedName>
</protein>
<proteinExistence type="predicted"/>
<gene>
    <name evidence="1" type="ORF">ACETIH_22245</name>
</gene>
<dbReference type="EMBL" id="JBHOMY010000099">
    <property type="protein sequence ID" value="MFC1459370.1"/>
    <property type="molecule type" value="Genomic_DNA"/>
</dbReference>
<keyword evidence="2" id="KW-1185">Reference proteome</keyword>
<dbReference type="Proteomes" id="UP001593940">
    <property type="component" value="Unassembled WGS sequence"/>
</dbReference>
<sequence>MTTDFKLRNGHRTRALLHAVSLINAQACKPLYERRTRLLSDIVHCAYQIGAIASERYKTFAEFSAAGLTENTSELEIGALASHLLGYVKIAQAYRSVWGVWLDHCSRPGFLTFQVPEGARARQPMAGEILSFKRLNEGGQGGSASFLPVATLSWALSTEAPGVETYQASLREHVRVLEEDICPAVMAEFTQVPAFVQAFNDCVTYQDIVKIFPAVARILKADDEQRNDNAVSALLALAG</sequence>
<name>A0ABV6YE63_9HYPH</name>
<evidence type="ECO:0000313" key="2">
    <source>
        <dbReference type="Proteomes" id="UP001593940"/>
    </source>
</evidence>
<evidence type="ECO:0000313" key="1">
    <source>
        <dbReference type="EMBL" id="MFC1459370.1"/>
    </source>
</evidence>
<organism evidence="1 2">
    <name type="scientific">Microvirga arabica</name>
    <dbReference type="NCBI Taxonomy" id="1128671"/>
    <lineage>
        <taxon>Bacteria</taxon>
        <taxon>Pseudomonadati</taxon>
        <taxon>Pseudomonadota</taxon>
        <taxon>Alphaproteobacteria</taxon>
        <taxon>Hyphomicrobiales</taxon>
        <taxon>Methylobacteriaceae</taxon>
        <taxon>Microvirga</taxon>
    </lineage>
</organism>